<name>E8QYQ9_ISOPI</name>
<feature type="domain" description="Ice-binding protein C-terminal" evidence="1">
    <location>
        <begin position="153"/>
        <end position="176"/>
    </location>
</feature>
<dbReference type="KEGG" id="ipa:Isop_0440"/>
<sequence>MRRFTTPLGFRPFCVECNCEPYLQNNPGGSGYAGNGPTATWQISNFTQASGVRWPVDLTTDPGGLGVQVGGPFLTLADWLNPSVDHGAAAGFQNIASVLNAGTIVTVQIGQGAGNPNTIGYVESITYTYTYTAFSGPTTYVGNFGVTPLDNVVPEPSTWVLTALVLVGSGLAWRRRRSRWD</sequence>
<dbReference type="HOGENOM" id="CLU_1487155_0_0_0"/>
<organism evidence="2 3">
    <name type="scientific">Isosphaera pallida (strain ATCC 43644 / DSM 9630 / IS1B)</name>
    <dbReference type="NCBI Taxonomy" id="575540"/>
    <lineage>
        <taxon>Bacteria</taxon>
        <taxon>Pseudomonadati</taxon>
        <taxon>Planctomycetota</taxon>
        <taxon>Planctomycetia</taxon>
        <taxon>Isosphaerales</taxon>
        <taxon>Isosphaeraceae</taxon>
        <taxon>Isosphaera</taxon>
    </lineage>
</organism>
<evidence type="ECO:0000313" key="2">
    <source>
        <dbReference type="EMBL" id="ADV61035.1"/>
    </source>
</evidence>
<evidence type="ECO:0000259" key="1">
    <source>
        <dbReference type="Pfam" id="PF07589"/>
    </source>
</evidence>
<reference evidence="2 3" key="2">
    <citation type="journal article" date="2011" name="Stand. Genomic Sci.">
        <title>Complete genome sequence of Isosphaera pallida type strain (IS1B).</title>
        <authorList>
            <consortium name="US DOE Joint Genome Institute (JGI-PGF)"/>
            <person name="Goker M."/>
            <person name="Cleland D."/>
            <person name="Saunders E."/>
            <person name="Lapidus A."/>
            <person name="Nolan M."/>
            <person name="Lucas S."/>
            <person name="Hammon N."/>
            <person name="Deshpande S."/>
            <person name="Cheng J.F."/>
            <person name="Tapia R."/>
            <person name="Han C."/>
            <person name="Goodwin L."/>
            <person name="Pitluck S."/>
            <person name="Liolios K."/>
            <person name="Pagani I."/>
            <person name="Ivanova N."/>
            <person name="Mavromatis K."/>
            <person name="Pati A."/>
            <person name="Chen A."/>
            <person name="Palaniappan K."/>
            <person name="Land M."/>
            <person name="Hauser L."/>
            <person name="Chang Y.J."/>
            <person name="Jeffries C.D."/>
            <person name="Detter J.C."/>
            <person name="Beck B."/>
            <person name="Woyke T."/>
            <person name="Bristow J."/>
            <person name="Eisen J.A."/>
            <person name="Markowitz V."/>
            <person name="Hugenholtz P."/>
            <person name="Kyrpides N.C."/>
            <person name="Klenk H.P."/>
        </authorList>
    </citation>
    <scope>NUCLEOTIDE SEQUENCE [LARGE SCALE GENOMIC DNA]</scope>
    <source>
        <strain evidence="3">ATCC 43644 / DSM 9630 / IS1B</strain>
    </source>
</reference>
<dbReference type="Proteomes" id="UP000008631">
    <property type="component" value="Chromosome"/>
</dbReference>
<reference key="1">
    <citation type="submission" date="2010-11" db="EMBL/GenBank/DDBJ databases">
        <title>The complete sequence of chromosome of Isophaera pallida ATCC 43644.</title>
        <authorList>
            <consortium name="US DOE Joint Genome Institute (JGI-PGF)"/>
            <person name="Lucas S."/>
            <person name="Copeland A."/>
            <person name="Lapidus A."/>
            <person name="Bruce D."/>
            <person name="Goodwin L."/>
            <person name="Pitluck S."/>
            <person name="Kyrpides N."/>
            <person name="Mavromatis K."/>
            <person name="Pagani I."/>
            <person name="Ivanova N."/>
            <person name="Saunders E."/>
            <person name="Brettin T."/>
            <person name="Detter J.C."/>
            <person name="Han C."/>
            <person name="Tapia R."/>
            <person name="Land M."/>
            <person name="Hauser L."/>
            <person name="Markowitz V."/>
            <person name="Cheng J.-F."/>
            <person name="Hugenholtz P."/>
            <person name="Woyke T."/>
            <person name="Wu D."/>
            <person name="Eisen J.A."/>
        </authorList>
    </citation>
    <scope>NUCLEOTIDE SEQUENCE</scope>
    <source>
        <strain>ATCC 43644</strain>
    </source>
</reference>
<keyword evidence="3" id="KW-1185">Reference proteome</keyword>
<dbReference type="InterPro" id="IPR013424">
    <property type="entry name" value="Ice-binding_C"/>
</dbReference>
<dbReference type="EMBL" id="CP002353">
    <property type="protein sequence ID" value="ADV61035.1"/>
    <property type="molecule type" value="Genomic_DNA"/>
</dbReference>
<protein>
    <recommendedName>
        <fullName evidence="1">Ice-binding protein C-terminal domain-containing protein</fullName>
    </recommendedName>
</protein>
<dbReference type="NCBIfam" id="TIGR02595">
    <property type="entry name" value="PEP_CTERM"/>
    <property type="match status" value="1"/>
</dbReference>
<accession>E8QYQ9</accession>
<dbReference type="InParanoid" id="E8QYQ9"/>
<proteinExistence type="predicted"/>
<dbReference type="AlphaFoldDB" id="E8QYQ9"/>
<dbReference type="Pfam" id="PF07589">
    <property type="entry name" value="PEP-CTERM"/>
    <property type="match status" value="1"/>
</dbReference>
<dbReference type="STRING" id="575540.Isop_0440"/>
<evidence type="ECO:0000313" key="3">
    <source>
        <dbReference type="Proteomes" id="UP000008631"/>
    </source>
</evidence>
<gene>
    <name evidence="2" type="ordered locus">Isop_0440</name>
</gene>